<accession>A0A015KDG4</accession>
<feature type="coiled-coil region" evidence="1">
    <location>
        <begin position="66"/>
        <end position="103"/>
    </location>
</feature>
<organism evidence="3 4">
    <name type="scientific">Rhizophagus irregularis (strain DAOM 197198w)</name>
    <name type="common">Glomus intraradices</name>
    <dbReference type="NCBI Taxonomy" id="1432141"/>
    <lineage>
        <taxon>Eukaryota</taxon>
        <taxon>Fungi</taxon>
        <taxon>Fungi incertae sedis</taxon>
        <taxon>Mucoromycota</taxon>
        <taxon>Glomeromycotina</taxon>
        <taxon>Glomeromycetes</taxon>
        <taxon>Glomerales</taxon>
        <taxon>Glomeraceae</taxon>
        <taxon>Rhizophagus</taxon>
    </lineage>
</organism>
<proteinExistence type="predicted"/>
<reference evidence="3 4" key="1">
    <citation type="submission" date="2014-02" db="EMBL/GenBank/DDBJ databases">
        <title>Single nucleus genome sequencing reveals high similarity among nuclei of an endomycorrhizal fungus.</title>
        <authorList>
            <person name="Lin K."/>
            <person name="Geurts R."/>
            <person name="Zhang Z."/>
            <person name="Limpens E."/>
            <person name="Saunders D.G."/>
            <person name="Mu D."/>
            <person name="Pang E."/>
            <person name="Cao H."/>
            <person name="Cha H."/>
            <person name="Lin T."/>
            <person name="Zhou Q."/>
            <person name="Shang Y."/>
            <person name="Li Y."/>
            <person name="Ivanov S."/>
            <person name="Sharma T."/>
            <person name="Velzen R.V."/>
            <person name="Ruijter N.D."/>
            <person name="Aanen D.K."/>
            <person name="Win J."/>
            <person name="Kamoun S."/>
            <person name="Bisseling T."/>
            <person name="Huang S."/>
        </authorList>
    </citation>
    <scope>NUCLEOTIDE SEQUENCE [LARGE SCALE GENOMIC DNA]</scope>
    <source>
        <strain evidence="4">DAOM197198w</strain>
    </source>
</reference>
<evidence type="ECO:0000313" key="3">
    <source>
        <dbReference type="EMBL" id="EXX79812.1"/>
    </source>
</evidence>
<gene>
    <name evidence="3" type="ORF">RirG_002010</name>
</gene>
<dbReference type="EMBL" id="JEMT01001273">
    <property type="protein sequence ID" value="EXX79812.1"/>
    <property type="molecule type" value="Genomic_DNA"/>
</dbReference>
<comment type="caution">
    <text evidence="3">The sequence shown here is derived from an EMBL/GenBank/DDBJ whole genome shotgun (WGS) entry which is preliminary data.</text>
</comment>
<dbReference type="AlphaFoldDB" id="A0A015KDG4"/>
<sequence length="108" mass="12531">MRGGNQILGEEIEPDVDLNNNEKTKYSTSQETVRAVVEGICKLAPSPLSFYCMYRDHKETKNRDSLSDMETTIKDFREGLKVLEEKQQQLNELYETIKRCKEKIAKLT</sequence>
<keyword evidence="4" id="KW-1185">Reference proteome</keyword>
<dbReference type="Proteomes" id="UP000022910">
    <property type="component" value="Unassembled WGS sequence"/>
</dbReference>
<feature type="region of interest" description="Disordered" evidence="2">
    <location>
        <begin position="1"/>
        <end position="25"/>
    </location>
</feature>
<keyword evidence="1" id="KW-0175">Coiled coil</keyword>
<evidence type="ECO:0000256" key="1">
    <source>
        <dbReference type="SAM" id="Coils"/>
    </source>
</evidence>
<evidence type="ECO:0000313" key="4">
    <source>
        <dbReference type="Proteomes" id="UP000022910"/>
    </source>
</evidence>
<dbReference type="OrthoDB" id="8954335at2759"/>
<name>A0A015KDG4_RHIIW</name>
<evidence type="ECO:0000256" key="2">
    <source>
        <dbReference type="SAM" id="MobiDB-lite"/>
    </source>
</evidence>
<dbReference type="HOGENOM" id="CLU_2198386_0_0_1"/>
<protein>
    <submittedName>
        <fullName evidence="3">Uncharacterized protein</fullName>
    </submittedName>
</protein>